<keyword evidence="3" id="KW-1185">Reference proteome</keyword>
<dbReference type="GeneID" id="86992068"/>
<evidence type="ECO:0000313" key="2">
    <source>
        <dbReference type="EMBL" id="OOY33865.1"/>
    </source>
</evidence>
<accession>A0A0B0H7G4</accession>
<dbReference type="STRING" id="2340.JV46_04400"/>
<dbReference type="EMBL" id="MPNX01000032">
    <property type="protein sequence ID" value="OOY33865.1"/>
    <property type="molecule type" value="Genomic_DNA"/>
</dbReference>
<dbReference type="eggNOG" id="ENOG50333TU">
    <property type="taxonomic scope" value="Bacteria"/>
</dbReference>
<dbReference type="Proteomes" id="UP000030856">
    <property type="component" value="Unassembled WGS sequence"/>
</dbReference>
<reference evidence="1 3" key="1">
    <citation type="journal article" date="2014" name="BMC Genomics">
        <title>The genome of the intracellular bacterium of the coastal bivalve, Solemya velum: a blueprint for thriving in and out of symbiosis.</title>
        <authorList>
            <person name="Dmytrenko O."/>
            <person name="Russell S.L."/>
            <person name="Loo W.T."/>
            <person name="Fontanez K.M."/>
            <person name="Liao L."/>
            <person name="Roeselers G."/>
            <person name="Sharma R."/>
            <person name="Stewart F.J."/>
            <person name="Newton I.L."/>
            <person name="Woyke T."/>
            <person name="Wu D."/>
            <person name="Lang J.M."/>
            <person name="Eisen J.A."/>
            <person name="Cavanaugh C.M."/>
        </authorList>
    </citation>
    <scope>NUCLEOTIDE SEQUENCE [LARGE SCALE GENOMIC DNA]</scope>
    <source>
        <strain evidence="1 3">WH</strain>
    </source>
</reference>
<evidence type="ECO:0000313" key="3">
    <source>
        <dbReference type="Proteomes" id="UP000030856"/>
    </source>
</evidence>
<organism evidence="1 3">
    <name type="scientific">Solemya velum gill symbiont</name>
    <dbReference type="NCBI Taxonomy" id="2340"/>
    <lineage>
        <taxon>Bacteria</taxon>
        <taxon>Pseudomonadati</taxon>
        <taxon>Pseudomonadota</taxon>
        <taxon>Gammaproteobacteria</taxon>
        <taxon>sulfur-oxidizing symbionts</taxon>
    </lineage>
</organism>
<gene>
    <name evidence="2" type="ORF">BOV88_12970</name>
    <name evidence="1" type="ORF">JV46_04400</name>
</gene>
<dbReference type="OrthoDB" id="5769048at2"/>
<sequence length="118" mass="12972">MMKASKYIPLTLLLAGYGTTVIAEDQRYPSMQALGEVNGIALHCQYLGEIQRIKRAIVATVPKERVYGLAFETSTNDGFLAFIKSGEACPGPEGFKQEIDQRIQDMQKAFAAKAGEQQ</sequence>
<dbReference type="AlphaFoldDB" id="A0A0B0H7G4"/>
<dbReference type="Proteomes" id="UP000190962">
    <property type="component" value="Unassembled WGS sequence"/>
</dbReference>
<dbReference type="EMBL" id="JRAA01000002">
    <property type="protein sequence ID" value="KHF24602.1"/>
    <property type="molecule type" value="Genomic_DNA"/>
</dbReference>
<dbReference type="RefSeq" id="WP_052132112.1">
    <property type="nucleotide sequence ID" value="NZ_JRAA01000002.1"/>
</dbReference>
<evidence type="ECO:0000313" key="1">
    <source>
        <dbReference type="EMBL" id="KHF24602.1"/>
    </source>
</evidence>
<comment type="caution">
    <text evidence="1">The sequence shown here is derived from an EMBL/GenBank/DDBJ whole genome shotgun (WGS) entry which is preliminary data.</text>
</comment>
<protein>
    <submittedName>
        <fullName evidence="1">Uncharacterized protein</fullName>
    </submittedName>
</protein>
<reference evidence="2 4" key="2">
    <citation type="submission" date="2016-11" db="EMBL/GenBank/DDBJ databases">
        <title>Mixed transmission modes and dynamic genome evolution in an obligate animal-bacterial symbiosis.</title>
        <authorList>
            <person name="Russell S.L."/>
            <person name="Corbett-Detig R.B."/>
            <person name="Cavanaugh C.M."/>
        </authorList>
    </citation>
    <scope>NUCLEOTIDE SEQUENCE [LARGE SCALE GENOMIC DNA]</scope>
    <source>
        <strain evidence="2">MA-KB16</strain>
    </source>
</reference>
<evidence type="ECO:0000313" key="4">
    <source>
        <dbReference type="Proteomes" id="UP000190962"/>
    </source>
</evidence>
<name>A0A0B0H7G4_SOVGS</name>
<proteinExistence type="predicted"/>